<keyword evidence="3 8" id="KW-0479">Metal-binding</keyword>
<evidence type="ECO:0000256" key="5">
    <source>
        <dbReference type="ARBA" id="ARBA00022764"/>
    </source>
</evidence>
<dbReference type="InterPro" id="IPR052721">
    <property type="entry name" value="ET_Amicyanin"/>
</dbReference>
<dbReference type="AlphaFoldDB" id="A0A075GV94"/>
<accession>A0A075GV94</accession>
<dbReference type="PROSITE" id="PS50825">
    <property type="entry name" value="HYR"/>
    <property type="match status" value="1"/>
</dbReference>
<dbReference type="InterPro" id="IPR002386">
    <property type="entry name" value="Amicyanin/Pseudoazurin"/>
</dbReference>
<keyword evidence="4" id="KW-0677">Repeat</keyword>
<keyword evidence="6" id="KW-0249">Electron transport</keyword>
<evidence type="ECO:0000256" key="6">
    <source>
        <dbReference type="ARBA" id="ARBA00022982"/>
    </source>
</evidence>
<organism evidence="10">
    <name type="scientific">uncultured marine thaumarchaeote KM3_186_G04</name>
    <dbReference type="NCBI Taxonomy" id="1456071"/>
    <lineage>
        <taxon>Archaea</taxon>
        <taxon>Nitrososphaerota</taxon>
        <taxon>environmental samples</taxon>
    </lineage>
</organism>
<dbReference type="GO" id="GO:0042597">
    <property type="term" value="C:periplasmic space"/>
    <property type="evidence" value="ECO:0007669"/>
    <property type="project" value="UniProtKB-SubCell"/>
</dbReference>
<dbReference type="InterPro" id="IPR008972">
    <property type="entry name" value="Cupredoxin"/>
</dbReference>
<dbReference type="Gene3D" id="2.60.40.10">
    <property type="entry name" value="Immunoglobulins"/>
    <property type="match status" value="1"/>
</dbReference>
<sequence length="290" mass="30470">MVVFAIGLFAVPQAFADATVTNAAGSATPGCEETDECFIPHTVTIGVGETVTWENTDTAAHTATGGNPSDGPSGVFDSSLMMVGASFSHTFEEAGTYDYHCMVHPWMQGIVIVGGSASEPADTVPPQVLVPDDITLQTEDQNGASATFNPQAIDNIDELITPTCSPASGSVFAIGTTEVVCSATDSSGNTSSNSFNVIVEYTGSLIPDWVKNVAGFWHDGSINDASFLEGISYLIQNNIIIVPTTESGSEGGEVPDWVKNTAGWWANDEIDDDTFVNAITYLIQQGLIQV</sequence>
<dbReference type="PRINTS" id="PR00155">
    <property type="entry name" value="AMICYANIN"/>
</dbReference>
<dbReference type="SUPFAM" id="SSF49503">
    <property type="entry name" value="Cupredoxins"/>
    <property type="match status" value="1"/>
</dbReference>
<dbReference type="PANTHER" id="PTHR36507">
    <property type="entry name" value="BLL1555 PROTEIN"/>
    <property type="match status" value="1"/>
</dbReference>
<dbReference type="EMBL" id="KF900747">
    <property type="protein sequence ID" value="AIF05693.1"/>
    <property type="molecule type" value="Genomic_DNA"/>
</dbReference>
<dbReference type="GO" id="GO:0005507">
    <property type="term" value="F:copper ion binding"/>
    <property type="evidence" value="ECO:0007669"/>
    <property type="project" value="InterPro"/>
</dbReference>
<comment type="cofactor">
    <cofactor evidence="8">
        <name>Cu cation</name>
        <dbReference type="ChEBI" id="CHEBI:23378"/>
    </cofactor>
    <text evidence="8">Binds 1 copper ion per subunit.</text>
</comment>
<name>A0A075GV94_9ARCH</name>
<proteinExistence type="predicted"/>
<protein>
    <submittedName>
        <fullName evidence="10">Blue (Type1) copper domain-containing protein</fullName>
    </submittedName>
</protein>
<dbReference type="Pfam" id="PF00127">
    <property type="entry name" value="Copper-bind"/>
    <property type="match status" value="1"/>
</dbReference>
<feature type="binding site" evidence="8">
    <location>
        <position position="61"/>
    </location>
    <ligand>
        <name>Cu cation</name>
        <dbReference type="ChEBI" id="CHEBI:23378"/>
    </ligand>
</feature>
<keyword evidence="5" id="KW-0574">Periplasm</keyword>
<dbReference type="GO" id="GO:0009055">
    <property type="term" value="F:electron transfer activity"/>
    <property type="evidence" value="ECO:0007669"/>
    <property type="project" value="InterPro"/>
</dbReference>
<evidence type="ECO:0000256" key="1">
    <source>
        <dbReference type="ARBA" id="ARBA00004418"/>
    </source>
</evidence>
<evidence type="ECO:0000313" key="10">
    <source>
        <dbReference type="EMBL" id="AIF05693.1"/>
    </source>
</evidence>
<evidence type="ECO:0000256" key="7">
    <source>
        <dbReference type="ARBA" id="ARBA00023008"/>
    </source>
</evidence>
<comment type="subcellular location">
    <subcellularLocation>
        <location evidence="1">Periplasm</location>
    </subcellularLocation>
</comment>
<feature type="binding site" evidence="8">
    <location>
        <position position="104"/>
    </location>
    <ligand>
        <name>Cu cation</name>
        <dbReference type="ChEBI" id="CHEBI:23378"/>
    </ligand>
</feature>
<dbReference type="InterPro" id="IPR000923">
    <property type="entry name" value="BlueCu_1"/>
</dbReference>
<dbReference type="InterPro" id="IPR003410">
    <property type="entry name" value="HYR_dom"/>
</dbReference>
<evidence type="ECO:0000256" key="4">
    <source>
        <dbReference type="ARBA" id="ARBA00022737"/>
    </source>
</evidence>
<evidence type="ECO:0000256" key="2">
    <source>
        <dbReference type="ARBA" id="ARBA00022448"/>
    </source>
</evidence>
<reference evidence="10" key="1">
    <citation type="journal article" date="2014" name="Genome Biol. Evol.">
        <title>Pangenome evidence for extensive interdomain horizontal transfer affecting lineage core and shell genes in uncultured planktonic thaumarchaeota and euryarchaeota.</title>
        <authorList>
            <person name="Deschamps P."/>
            <person name="Zivanovic Y."/>
            <person name="Moreira D."/>
            <person name="Rodriguez-Valera F."/>
            <person name="Lopez-Garcia P."/>
        </authorList>
    </citation>
    <scope>NUCLEOTIDE SEQUENCE</scope>
</reference>
<feature type="binding site" evidence="8">
    <location>
        <position position="101"/>
    </location>
    <ligand>
        <name>Cu cation</name>
        <dbReference type="ChEBI" id="CHEBI:23378"/>
    </ligand>
</feature>
<feature type="binding site" evidence="8">
    <location>
        <position position="107"/>
    </location>
    <ligand>
        <name>Cu cation</name>
        <dbReference type="ChEBI" id="CHEBI:23378"/>
    </ligand>
</feature>
<dbReference type="InterPro" id="IPR013783">
    <property type="entry name" value="Ig-like_fold"/>
</dbReference>
<evidence type="ECO:0000259" key="9">
    <source>
        <dbReference type="PROSITE" id="PS50825"/>
    </source>
</evidence>
<keyword evidence="7 8" id="KW-0186">Copper</keyword>
<dbReference type="PANTHER" id="PTHR36507:SF1">
    <property type="entry name" value="BLL1555 PROTEIN"/>
    <property type="match status" value="1"/>
</dbReference>
<dbReference type="Pfam" id="PF02494">
    <property type="entry name" value="HYR"/>
    <property type="match status" value="1"/>
</dbReference>
<evidence type="ECO:0000256" key="8">
    <source>
        <dbReference type="PIRSR" id="PIRSR602386-1"/>
    </source>
</evidence>
<feature type="domain" description="HYR" evidence="9">
    <location>
        <begin position="121"/>
        <end position="201"/>
    </location>
</feature>
<evidence type="ECO:0000256" key="3">
    <source>
        <dbReference type="ARBA" id="ARBA00022723"/>
    </source>
</evidence>
<keyword evidence="2" id="KW-0813">Transport</keyword>
<dbReference type="Gene3D" id="2.60.40.420">
    <property type="entry name" value="Cupredoxins - blue copper proteins"/>
    <property type="match status" value="1"/>
</dbReference>